<protein>
    <submittedName>
        <fullName evidence="5">4Fe-4S dicluster domain-containing protein</fullName>
    </submittedName>
</protein>
<feature type="domain" description="4Fe-4S ferredoxin-type" evidence="4">
    <location>
        <begin position="370"/>
        <end position="399"/>
    </location>
</feature>
<dbReference type="InterPro" id="IPR010208">
    <property type="entry name" value="Ion_transpt_RnfC/RsxC"/>
</dbReference>
<evidence type="ECO:0000313" key="6">
    <source>
        <dbReference type="Proteomes" id="UP000886785"/>
    </source>
</evidence>
<keyword evidence="2" id="KW-0408">Iron</keyword>
<dbReference type="InterPro" id="IPR017896">
    <property type="entry name" value="4Fe4S_Fe-S-bd"/>
</dbReference>
<dbReference type="GO" id="GO:0016020">
    <property type="term" value="C:membrane"/>
    <property type="evidence" value="ECO:0007669"/>
    <property type="project" value="InterPro"/>
</dbReference>
<dbReference type="Pfam" id="PF12838">
    <property type="entry name" value="Fer4_7"/>
    <property type="match status" value="1"/>
</dbReference>
<dbReference type="Gene3D" id="3.40.50.11540">
    <property type="entry name" value="NADH-ubiquinone oxidoreductase 51kDa subunit"/>
    <property type="match status" value="1"/>
</dbReference>
<proteinExistence type="predicted"/>
<feature type="domain" description="4Fe-4S ferredoxin-type" evidence="4">
    <location>
        <begin position="333"/>
        <end position="362"/>
    </location>
</feature>
<dbReference type="PROSITE" id="PS00198">
    <property type="entry name" value="4FE4S_FER_1"/>
    <property type="match status" value="2"/>
</dbReference>
<organism evidence="5 6">
    <name type="scientific">Candidatus Gallacutalibacter pullicola</name>
    <dbReference type="NCBI Taxonomy" id="2840830"/>
    <lineage>
        <taxon>Bacteria</taxon>
        <taxon>Bacillati</taxon>
        <taxon>Bacillota</taxon>
        <taxon>Clostridia</taxon>
        <taxon>Eubacteriales</taxon>
        <taxon>Candidatus Gallacutalibacter</taxon>
    </lineage>
</organism>
<sequence length="423" mass="45464">MIPFLPRGVDLSPETGEFKTPDIEPFFAGGTLLVPLPGADGAGSWMVKPGDSVERGQPLAAPPQNIVVCAPRPGIVREFRRIDLPLHGETVCAVLECRKAPDPPVREIAREQHDPEQLLMEARAAGIIDERDGVPLYKKLRRLHRQGIRTLLADASDSEPYVFSGEAILHQNAAEALAGLALAAIACGAQEYAAAVRGVPRWKRLEPFRDPARASLLMEAGSRYPACAVLKNKLTASGRPAGSVGVQACEALYAAVYRRAPQTSAVVTVTGDGVAEPKILRVTLGTPLRTVLEYCGAAENADILIGSPVCGAAADNWDIPVTADTRCILARVNPPVPKVYECVGCGRCAAACPQGLLPWYFYREQRRSQTELSLPGAEKCIGCRACEAACPSRIRLEAAVRRHAESAETPKPIEMERERGDAE</sequence>
<keyword evidence="3" id="KW-0411">Iron-sulfur</keyword>
<dbReference type="GO" id="GO:0046872">
    <property type="term" value="F:metal ion binding"/>
    <property type="evidence" value="ECO:0007669"/>
    <property type="project" value="UniProtKB-KW"/>
</dbReference>
<dbReference type="InterPro" id="IPR019554">
    <property type="entry name" value="Soluble_ligand-bd"/>
</dbReference>
<reference evidence="5" key="2">
    <citation type="journal article" date="2021" name="PeerJ">
        <title>Extensive microbial diversity within the chicken gut microbiome revealed by metagenomics and culture.</title>
        <authorList>
            <person name="Gilroy R."/>
            <person name="Ravi A."/>
            <person name="Getino M."/>
            <person name="Pursley I."/>
            <person name="Horton D.L."/>
            <person name="Alikhan N.F."/>
            <person name="Baker D."/>
            <person name="Gharbi K."/>
            <person name="Hall N."/>
            <person name="Watson M."/>
            <person name="Adriaenssens E.M."/>
            <person name="Foster-Nyarko E."/>
            <person name="Jarju S."/>
            <person name="Secka A."/>
            <person name="Antonio M."/>
            <person name="Oren A."/>
            <person name="Chaudhuri R.R."/>
            <person name="La Ragione R."/>
            <person name="Hildebrand F."/>
            <person name="Pallen M.J."/>
        </authorList>
    </citation>
    <scope>NUCLEOTIDE SEQUENCE</scope>
    <source>
        <strain evidence="5">ChiSjej1B19-7085</strain>
    </source>
</reference>
<comment type="caution">
    <text evidence="5">The sequence shown here is derived from an EMBL/GenBank/DDBJ whole genome shotgun (WGS) entry which is preliminary data.</text>
</comment>
<dbReference type="GO" id="GO:0009055">
    <property type="term" value="F:electron transfer activity"/>
    <property type="evidence" value="ECO:0007669"/>
    <property type="project" value="InterPro"/>
</dbReference>
<accession>A0A9D1DPF6</accession>
<dbReference type="AlphaFoldDB" id="A0A9D1DPF6"/>
<evidence type="ECO:0000256" key="2">
    <source>
        <dbReference type="ARBA" id="ARBA00023004"/>
    </source>
</evidence>
<dbReference type="Proteomes" id="UP000886785">
    <property type="component" value="Unassembled WGS sequence"/>
</dbReference>
<evidence type="ECO:0000313" key="5">
    <source>
        <dbReference type="EMBL" id="HIR56566.1"/>
    </source>
</evidence>
<dbReference type="EMBL" id="DVHF01000034">
    <property type="protein sequence ID" value="HIR56566.1"/>
    <property type="molecule type" value="Genomic_DNA"/>
</dbReference>
<dbReference type="SUPFAM" id="SSF142984">
    <property type="entry name" value="Nqo1 middle domain-like"/>
    <property type="match status" value="1"/>
</dbReference>
<keyword evidence="1" id="KW-0479">Metal-binding</keyword>
<reference evidence="5" key="1">
    <citation type="submission" date="2020-10" db="EMBL/GenBank/DDBJ databases">
        <authorList>
            <person name="Gilroy R."/>
        </authorList>
    </citation>
    <scope>NUCLEOTIDE SEQUENCE</scope>
    <source>
        <strain evidence="5">ChiSjej1B19-7085</strain>
    </source>
</reference>
<evidence type="ECO:0000259" key="4">
    <source>
        <dbReference type="PROSITE" id="PS51379"/>
    </source>
</evidence>
<dbReference type="SUPFAM" id="SSF142019">
    <property type="entry name" value="Nqo1 FMN-binding domain-like"/>
    <property type="match status" value="1"/>
</dbReference>
<dbReference type="PANTHER" id="PTHR43034:SF2">
    <property type="entry name" value="ION-TRANSLOCATING OXIDOREDUCTASE COMPLEX SUBUNIT C"/>
    <property type="match status" value="1"/>
</dbReference>
<dbReference type="Pfam" id="PF10531">
    <property type="entry name" value="SLBB"/>
    <property type="match status" value="1"/>
</dbReference>
<dbReference type="PROSITE" id="PS51379">
    <property type="entry name" value="4FE4S_FER_2"/>
    <property type="match status" value="2"/>
</dbReference>
<gene>
    <name evidence="5" type="ORF">IAA54_02775</name>
</gene>
<evidence type="ECO:0000256" key="1">
    <source>
        <dbReference type="ARBA" id="ARBA00022723"/>
    </source>
</evidence>
<dbReference type="InterPro" id="IPR037225">
    <property type="entry name" value="Nuo51_FMN-bd_sf"/>
</dbReference>
<dbReference type="Gene3D" id="3.30.70.20">
    <property type="match status" value="1"/>
</dbReference>
<dbReference type="GO" id="GO:0051539">
    <property type="term" value="F:4 iron, 4 sulfur cluster binding"/>
    <property type="evidence" value="ECO:0007669"/>
    <property type="project" value="InterPro"/>
</dbReference>
<evidence type="ECO:0000256" key="3">
    <source>
        <dbReference type="ARBA" id="ARBA00023014"/>
    </source>
</evidence>
<dbReference type="PANTHER" id="PTHR43034">
    <property type="entry name" value="ION-TRANSLOCATING OXIDOREDUCTASE COMPLEX SUBUNIT C"/>
    <property type="match status" value="1"/>
</dbReference>
<dbReference type="SUPFAM" id="SSF46548">
    <property type="entry name" value="alpha-helical ferredoxin"/>
    <property type="match status" value="1"/>
</dbReference>
<dbReference type="InterPro" id="IPR017900">
    <property type="entry name" value="4Fe4S_Fe_S_CS"/>
</dbReference>
<name>A0A9D1DPF6_9FIRM</name>